<dbReference type="RefSeq" id="WP_398279661.1">
    <property type="nucleotide sequence ID" value="NZ_JBITLV010000003.1"/>
</dbReference>
<dbReference type="InterPro" id="IPR036188">
    <property type="entry name" value="FAD/NAD-bd_sf"/>
</dbReference>
<dbReference type="Proteomes" id="UP001612915">
    <property type="component" value="Unassembled WGS sequence"/>
</dbReference>
<dbReference type="EMBL" id="JBITLV010000003">
    <property type="protein sequence ID" value="MFI7587624.1"/>
    <property type="molecule type" value="Genomic_DNA"/>
</dbReference>
<sequence length="485" mass="53855">MPPRDLSVLIIGAGAGGLAAAAAMRRDGVRDLTVVEQAGEVGGVWAANTYPGAQCDVPSHLYSLSFRPNPRWSRTYGDGPEILENLRDVVRAHGLEPYLRLRTTVRRARWDDGGWLVELDHPEEGLTEVRADVVIAATGQLSRPAVPALDGLESFSGQAFHSADWPAELDLNGKRVAVVGTGASAVQFVPRIVEAAQRVTVFQRSAPYIVGKADRPYREWEKAAYARVPGLLRLSRLRQYLWNEMLGLGFVKYPVLMRFAEVGWRLRLLRAVRDRSLRRKLTPDYRMGCKRILRAPDWYRTLVRPDVDLVTEPISGVTPEGVRTADGALHEADVLIFGTGFETTDFLAPIEITGPDGVTLAERWRDGATAYLGTVVAGFPNLFTLYGPGTNLGNTSILLMIEAQLGWVRQALRRLRSGGAETIEVRPEVQQAYLDWFHAASAGTIWETGCRSWYLVDGHNVNNWPDSAHAFRRRLRRLDPADLIS</sequence>
<keyword evidence="1" id="KW-0560">Oxidoreductase</keyword>
<comment type="caution">
    <text evidence="1">The sequence shown here is derived from an EMBL/GenBank/DDBJ whole genome shotgun (WGS) entry which is preliminary data.</text>
</comment>
<dbReference type="EC" id="1.14.13.-" evidence="1"/>
<organism evidence="1 2">
    <name type="scientific">Spongisporangium articulatum</name>
    <dbReference type="NCBI Taxonomy" id="3362603"/>
    <lineage>
        <taxon>Bacteria</taxon>
        <taxon>Bacillati</taxon>
        <taxon>Actinomycetota</taxon>
        <taxon>Actinomycetes</taxon>
        <taxon>Kineosporiales</taxon>
        <taxon>Kineosporiaceae</taxon>
        <taxon>Spongisporangium</taxon>
    </lineage>
</organism>
<name>A0ABW8AMK0_9ACTN</name>
<protein>
    <submittedName>
        <fullName evidence="1">Flavin-containing monooxygenase</fullName>
        <ecNumber evidence="1">1.14.13.-</ecNumber>
    </submittedName>
</protein>
<keyword evidence="1" id="KW-0503">Monooxygenase</keyword>
<dbReference type="PANTHER" id="PTHR42877">
    <property type="entry name" value="L-ORNITHINE N(5)-MONOOXYGENASE-RELATED"/>
    <property type="match status" value="1"/>
</dbReference>
<dbReference type="Gene3D" id="3.50.50.60">
    <property type="entry name" value="FAD/NAD(P)-binding domain"/>
    <property type="match status" value="2"/>
</dbReference>
<evidence type="ECO:0000313" key="1">
    <source>
        <dbReference type="EMBL" id="MFI7587624.1"/>
    </source>
</evidence>
<keyword evidence="2" id="KW-1185">Reference proteome</keyword>
<dbReference type="GO" id="GO:0004497">
    <property type="term" value="F:monooxygenase activity"/>
    <property type="evidence" value="ECO:0007669"/>
    <property type="project" value="UniProtKB-KW"/>
</dbReference>
<proteinExistence type="predicted"/>
<dbReference type="SUPFAM" id="SSF51905">
    <property type="entry name" value="FAD/NAD(P)-binding domain"/>
    <property type="match status" value="2"/>
</dbReference>
<evidence type="ECO:0000313" key="2">
    <source>
        <dbReference type="Proteomes" id="UP001612915"/>
    </source>
</evidence>
<reference evidence="1 2" key="1">
    <citation type="submission" date="2024-10" db="EMBL/GenBank/DDBJ databases">
        <title>The Natural Products Discovery Center: Release of the First 8490 Sequenced Strains for Exploring Actinobacteria Biosynthetic Diversity.</title>
        <authorList>
            <person name="Kalkreuter E."/>
            <person name="Kautsar S.A."/>
            <person name="Yang D."/>
            <person name="Bader C.D."/>
            <person name="Teijaro C.N."/>
            <person name="Fluegel L."/>
            <person name="Davis C.M."/>
            <person name="Simpson J.R."/>
            <person name="Lauterbach L."/>
            <person name="Steele A.D."/>
            <person name="Gui C."/>
            <person name="Meng S."/>
            <person name="Li G."/>
            <person name="Viehrig K."/>
            <person name="Ye F."/>
            <person name="Su P."/>
            <person name="Kiefer A.F."/>
            <person name="Nichols A."/>
            <person name="Cepeda A.J."/>
            <person name="Yan W."/>
            <person name="Fan B."/>
            <person name="Jiang Y."/>
            <person name="Adhikari A."/>
            <person name="Zheng C.-J."/>
            <person name="Schuster L."/>
            <person name="Cowan T.M."/>
            <person name="Smanski M.J."/>
            <person name="Chevrette M.G."/>
            <person name="De Carvalho L.P.S."/>
            <person name="Shen B."/>
        </authorList>
    </citation>
    <scope>NUCLEOTIDE SEQUENCE [LARGE SCALE GENOMIC DNA]</scope>
    <source>
        <strain evidence="1 2">NPDC049639</strain>
    </source>
</reference>
<gene>
    <name evidence="1" type="ORF">ACIB24_11170</name>
</gene>
<dbReference type="Pfam" id="PF13738">
    <property type="entry name" value="Pyr_redox_3"/>
    <property type="match status" value="1"/>
</dbReference>
<dbReference type="InterPro" id="IPR051209">
    <property type="entry name" value="FAD-bind_Monooxygenase_sf"/>
</dbReference>
<dbReference type="PANTHER" id="PTHR42877:SF4">
    <property type="entry name" value="FAD_NAD(P)-BINDING DOMAIN-CONTAINING PROTEIN-RELATED"/>
    <property type="match status" value="1"/>
</dbReference>
<accession>A0ABW8AMK0</accession>
<dbReference type="PRINTS" id="PR00411">
    <property type="entry name" value="PNDRDTASEI"/>
</dbReference>